<evidence type="ECO:0000313" key="1">
    <source>
        <dbReference type="EMBL" id="SEE99366.1"/>
    </source>
</evidence>
<gene>
    <name evidence="1" type="ORF">SAMN04489740_3594</name>
</gene>
<accession>A0A1H5NCU2</accession>
<organism evidence="1 2">
    <name type="scientific">Arthrobacter alpinus</name>
    <dbReference type="NCBI Taxonomy" id="656366"/>
    <lineage>
        <taxon>Bacteria</taxon>
        <taxon>Bacillati</taxon>
        <taxon>Actinomycetota</taxon>
        <taxon>Actinomycetes</taxon>
        <taxon>Micrococcales</taxon>
        <taxon>Micrococcaceae</taxon>
        <taxon>Arthrobacter</taxon>
    </lineage>
</organism>
<reference evidence="1 2" key="1">
    <citation type="submission" date="2016-10" db="EMBL/GenBank/DDBJ databases">
        <authorList>
            <person name="de Groot N.N."/>
        </authorList>
    </citation>
    <scope>NUCLEOTIDE SEQUENCE [LARGE SCALE GENOMIC DNA]</scope>
    <source>
        <strain evidence="1 2">DSM 22274</strain>
    </source>
</reference>
<dbReference type="AlphaFoldDB" id="A0A1H5NCU2"/>
<proteinExistence type="predicted"/>
<dbReference type="EMBL" id="FNTV01000001">
    <property type="protein sequence ID" value="SEE99366.1"/>
    <property type="molecule type" value="Genomic_DNA"/>
</dbReference>
<protein>
    <submittedName>
        <fullName evidence="1">Uncharacterized protein</fullName>
    </submittedName>
</protein>
<evidence type="ECO:0000313" key="2">
    <source>
        <dbReference type="Proteomes" id="UP000182725"/>
    </source>
</evidence>
<sequence>MRGDAKSLLLNDSLMFAARMVLGSILFAAAIVVLGSTSAFAASHSPSATQPSSEQDSSSGLLSGNLSPIGNVVDKTIAQVPVVHDIRGITAVDTVLPPVATVTDNLEKTVQAAPVAGPVIAQPVVSAIDAVAAPVLGAVDQVTQPVLAVVAPVIDPVSAAVIPIVDSVVGGVFGGIGAGVDEVVPFLPEIPGTNPIVPQIPVSPGELPGSIDVVTSDSSTQQAGSNPTASVTGALAGLATSSIQNSVPSSFKTPMEVLAGVGLGHGESFLGATPSPPVLDSSAVAGAACGSNSRLSAVGPCGADLATAAGPGPSGAGSGGAGGASGTAANENFSGSPVFAAGFSAMINADWPLPASMPSHPGSSPD</sequence>
<name>A0A1H5NCU2_9MICC</name>
<dbReference type="Proteomes" id="UP000182725">
    <property type="component" value="Unassembled WGS sequence"/>
</dbReference>